<name>A0A6C0KD82_9ZZZZ</name>
<reference evidence="1" key="1">
    <citation type="journal article" date="2020" name="Nature">
        <title>Giant virus diversity and host interactions through global metagenomics.</title>
        <authorList>
            <person name="Schulz F."/>
            <person name="Roux S."/>
            <person name="Paez-Espino D."/>
            <person name="Jungbluth S."/>
            <person name="Walsh D.A."/>
            <person name="Denef V.J."/>
            <person name="McMahon K.D."/>
            <person name="Konstantinidis K.T."/>
            <person name="Eloe-Fadrosh E.A."/>
            <person name="Kyrpides N.C."/>
            <person name="Woyke T."/>
        </authorList>
    </citation>
    <scope>NUCLEOTIDE SEQUENCE</scope>
    <source>
        <strain evidence="1">GVMAG-S-1102113-118</strain>
    </source>
</reference>
<dbReference type="EMBL" id="MN740839">
    <property type="protein sequence ID" value="QHU14268.1"/>
    <property type="molecule type" value="Genomic_DNA"/>
</dbReference>
<proteinExistence type="predicted"/>
<accession>A0A6C0KD82</accession>
<protein>
    <submittedName>
        <fullName evidence="1">Uncharacterized protein</fullName>
    </submittedName>
</protein>
<dbReference type="AlphaFoldDB" id="A0A6C0KD82"/>
<organism evidence="1">
    <name type="scientific">viral metagenome</name>
    <dbReference type="NCBI Taxonomy" id="1070528"/>
    <lineage>
        <taxon>unclassified sequences</taxon>
        <taxon>metagenomes</taxon>
        <taxon>organismal metagenomes</taxon>
    </lineage>
</organism>
<evidence type="ECO:0000313" key="1">
    <source>
        <dbReference type="EMBL" id="QHU14268.1"/>
    </source>
</evidence>
<sequence>MFQALFGKHKRSKRSFQIVNAKRGSKNVAADPGRYISATPSGAAKKMNTTICREKKIKGNCLLNITLRETTSGSRGKEYSYRTHRVRIPIEDRPTDLAFTPEFTTKAKSLRKKA</sequence>